<reference evidence="6" key="1">
    <citation type="submission" date="2018-05" db="EMBL/GenBank/DDBJ databases">
        <authorList>
            <person name="Lanie J.A."/>
            <person name="Ng W.-L."/>
            <person name="Kazmierczak K.M."/>
            <person name="Andrzejewski T.M."/>
            <person name="Davidsen T.M."/>
            <person name="Wayne K.J."/>
            <person name="Tettelin H."/>
            <person name="Glass J.I."/>
            <person name="Rusch D."/>
            <person name="Podicherti R."/>
            <person name="Tsui H.-C.T."/>
            <person name="Winkler M.E."/>
        </authorList>
    </citation>
    <scope>NUCLEOTIDE SEQUENCE</scope>
</reference>
<accession>A0A381STN7</accession>
<sequence>MLNIKSNKVWTIGVVALFAGVILFLVTGTGSAHKKRHSAADMQAFDDAYMEVVKMGDALFHGGGPQKDLGITMSKTGMACAMCHPFASDVHPHQFPKFQEQMSEVAGLREMINWCIEKPNEGVKIGIDSEAMVALEAYIMWSHKGTVIDPGTH</sequence>
<name>A0A381STN7_9ZZZZ</name>
<feature type="transmembrane region" description="Helical" evidence="4">
    <location>
        <begin position="12"/>
        <end position="32"/>
    </location>
</feature>
<protein>
    <recommendedName>
        <fullName evidence="5">Cytochrome c domain-containing protein</fullName>
    </recommendedName>
</protein>
<evidence type="ECO:0000256" key="2">
    <source>
        <dbReference type="ARBA" id="ARBA00022723"/>
    </source>
</evidence>
<evidence type="ECO:0000256" key="1">
    <source>
        <dbReference type="ARBA" id="ARBA00022617"/>
    </source>
</evidence>
<dbReference type="AlphaFoldDB" id="A0A381STN7"/>
<evidence type="ECO:0000256" key="3">
    <source>
        <dbReference type="ARBA" id="ARBA00023004"/>
    </source>
</evidence>
<dbReference type="GO" id="GO:0009055">
    <property type="term" value="F:electron transfer activity"/>
    <property type="evidence" value="ECO:0007669"/>
    <property type="project" value="InterPro"/>
</dbReference>
<proteinExistence type="predicted"/>
<dbReference type="Pfam" id="PF21342">
    <property type="entry name" value="SoxA-TsdA_cyt-c"/>
    <property type="match status" value="1"/>
</dbReference>
<keyword evidence="4" id="KW-0472">Membrane</keyword>
<dbReference type="EMBL" id="UINC01003490">
    <property type="protein sequence ID" value="SVA06774.1"/>
    <property type="molecule type" value="Genomic_DNA"/>
</dbReference>
<keyword evidence="4" id="KW-0812">Transmembrane</keyword>
<dbReference type="Gene3D" id="1.10.760.10">
    <property type="entry name" value="Cytochrome c-like domain"/>
    <property type="match status" value="1"/>
</dbReference>
<keyword evidence="2" id="KW-0479">Metal-binding</keyword>
<dbReference type="GO" id="GO:0020037">
    <property type="term" value="F:heme binding"/>
    <property type="evidence" value="ECO:0007669"/>
    <property type="project" value="InterPro"/>
</dbReference>
<keyword evidence="3" id="KW-0408">Iron</keyword>
<keyword evidence="4" id="KW-1133">Transmembrane helix</keyword>
<evidence type="ECO:0000256" key="4">
    <source>
        <dbReference type="SAM" id="Phobius"/>
    </source>
</evidence>
<dbReference type="InterPro" id="IPR009056">
    <property type="entry name" value="Cyt_c-like_dom"/>
</dbReference>
<organism evidence="6">
    <name type="scientific">marine metagenome</name>
    <dbReference type="NCBI Taxonomy" id="408172"/>
    <lineage>
        <taxon>unclassified sequences</taxon>
        <taxon>metagenomes</taxon>
        <taxon>ecological metagenomes</taxon>
    </lineage>
</organism>
<evidence type="ECO:0000313" key="6">
    <source>
        <dbReference type="EMBL" id="SVA06774.1"/>
    </source>
</evidence>
<feature type="domain" description="Cytochrome c" evidence="5">
    <location>
        <begin position="74"/>
        <end position="145"/>
    </location>
</feature>
<dbReference type="GO" id="GO:0046872">
    <property type="term" value="F:metal ion binding"/>
    <property type="evidence" value="ECO:0007669"/>
    <property type="project" value="UniProtKB-KW"/>
</dbReference>
<keyword evidence="1" id="KW-0349">Heme</keyword>
<evidence type="ECO:0000259" key="5">
    <source>
        <dbReference type="Pfam" id="PF21342"/>
    </source>
</evidence>
<dbReference type="SUPFAM" id="SSF46626">
    <property type="entry name" value="Cytochrome c"/>
    <property type="match status" value="1"/>
</dbReference>
<gene>
    <name evidence="6" type="ORF">METZ01_LOCUS59628</name>
</gene>
<dbReference type="InterPro" id="IPR036909">
    <property type="entry name" value="Cyt_c-like_dom_sf"/>
</dbReference>